<organism evidence="6 7">
    <name type="scientific">Cellulomonas chengniuliangii</name>
    <dbReference type="NCBI Taxonomy" id="2968084"/>
    <lineage>
        <taxon>Bacteria</taxon>
        <taxon>Bacillati</taxon>
        <taxon>Actinomycetota</taxon>
        <taxon>Actinomycetes</taxon>
        <taxon>Micrococcales</taxon>
        <taxon>Cellulomonadaceae</taxon>
        <taxon>Cellulomonas</taxon>
    </lineage>
</organism>
<keyword evidence="3 4" id="KW-0378">Hydrolase</keyword>
<evidence type="ECO:0000256" key="1">
    <source>
        <dbReference type="ARBA" id="ARBA00001946"/>
    </source>
</evidence>
<dbReference type="PRINTS" id="PR00502">
    <property type="entry name" value="NUDIXFAMILY"/>
</dbReference>
<dbReference type="EMBL" id="CP101988">
    <property type="protein sequence ID" value="UUI75566.1"/>
    <property type="molecule type" value="Genomic_DNA"/>
</dbReference>
<evidence type="ECO:0000256" key="4">
    <source>
        <dbReference type="RuleBase" id="RU003476"/>
    </source>
</evidence>
<dbReference type="PANTHER" id="PTHR43046:SF2">
    <property type="entry name" value="8-OXO-DGTP DIPHOSPHATASE-RELATED"/>
    <property type="match status" value="1"/>
</dbReference>
<sequence length="149" mass="15935">MTETRALDDPSLIANPTLIVAAVCFRDADGRILTVRKRGTTRFMLPGGKLEPGEAPDDAARREVHEELGIRLEHEDLTLLGAWRTAAANEADTDVVGTVYVAELTGEPAAAAEIAELRWVRIVDGDADDGSLLAPLLRDRVVPALAALA</sequence>
<dbReference type="PANTHER" id="PTHR43046">
    <property type="entry name" value="GDP-MANNOSE MANNOSYL HYDROLASE"/>
    <property type="match status" value="1"/>
</dbReference>
<keyword evidence="7" id="KW-1185">Reference proteome</keyword>
<evidence type="ECO:0000313" key="6">
    <source>
        <dbReference type="EMBL" id="UUI75566.1"/>
    </source>
</evidence>
<accession>A0ABY5L1L0</accession>
<protein>
    <submittedName>
        <fullName evidence="6">NUDIX domain-containing protein</fullName>
    </submittedName>
</protein>
<dbReference type="SUPFAM" id="SSF55811">
    <property type="entry name" value="Nudix"/>
    <property type="match status" value="1"/>
</dbReference>
<dbReference type="InterPro" id="IPR020476">
    <property type="entry name" value="Nudix_hydrolase"/>
</dbReference>
<evidence type="ECO:0000313" key="7">
    <source>
        <dbReference type="Proteomes" id="UP001316189"/>
    </source>
</evidence>
<dbReference type="InterPro" id="IPR015797">
    <property type="entry name" value="NUDIX_hydrolase-like_dom_sf"/>
</dbReference>
<reference evidence="6 7" key="1">
    <citation type="submission" date="2022-07" db="EMBL/GenBank/DDBJ databases">
        <title>Novel species in genus cellulomonas.</title>
        <authorList>
            <person name="Ye L."/>
        </authorList>
    </citation>
    <scope>NUCLEOTIDE SEQUENCE [LARGE SCALE GENOMIC DNA]</scope>
    <source>
        <strain evidence="7">zg-Y338</strain>
    </source>
</reference>
<comment type="similarity">
    <text evidence="2 4">Belongs to the Nudix hydrolase family.</text>
</comment>
<evidence type="ECO:0000256" key="3">
    <source>
        <dbReference type="ARBA" id="ARBA00022801"/>
    </source>
</evidence>
<proteinExistence type="inferred from homology"/>
<evidence type="ECO:0000256" key="2">
    <source>
        <dbReference type="ARBA" id="ARBA00005582"/>
    </source>
</evidence>
<dbReference type="RefSeq" id="WP_227568341.1">
    <property type="nucleotide sequence ID" value="NZ_CP101988.1"/>
</dbReference>
<evidence type="ECO:0000259" key="5">
    <source>
        <dbReference type="PROSITE" id="PS51462"/>
    </source>
</evidence>
<dbReference type="PROSITE" id="PS00893">
    <property type="entry name" value="NUDIX_BOX"/>
    <property type="match status" value="1"/>
</dbReference>
<dbReference type="CDD" id="cd04690">
    <property type="entry name" value="NUDIX_Hydrolase"/>
    <property type="match status" value="1"/>
</dbReference>
<comment type="cofactor">
    <cofactor evidence="1">
        <name>Mg(2+)</name>
        <dbReference type="ChEBI" id="CHEBI:18420"/>
    </cofactor>
</comment>
<name>A0ABY5L1L0_9CELL</name>
<dbReference type="InterPro" id="IPR000086">
    <property type="entry name" value="NUDIX_hydrolase_dom"/>
</dbReference>
<dbReference type="Gene3D" id="3.90.79.10">
    <property type="entry name" value="Nucleoside Triphosphate Pyrophosphohydrolase"/>
    <property type="match status" value="1"/>
</dbReference>
<feature type="domain" description="Nudix hydrolase" evidence="5">
    <location>
        <begin position="15"/>
        <end position="146"/>
    </location>
</feature>
<dbReference type="InterPro" id="IPR020084">
    <property type="entry name" value="NUDIX_hydrolase_CS"/>
</dbReference>
<dbReference type="PROSITE" id="PS51462">
    <property type="entry name" value="NUDIX"/>
    <property type="match status" value="1"/>
</dbReference>
<dbReference type="Pfam" id="PF00293">
    <property type="entry name" value="NUDIX"/>
    <property type="match status" value="1"/>
</dbReference>
<gene>
    <name evidence="6" type="ORF">NP064_01160</name>
</gene>
<dbReference type="Proteomes" id="UP001316189">
    <property type="component" value="Chromosome"/>
</dbReference>